<organism evidence="2">
    <name type="scientific">Amphimedon queenslandica</name>
    <name type="common">Sponge</name>
    <dbReference type="NCBI Taxonomy" id="400682"/>
    <lineage>
        <taxon>Eukaryota</taxon>
        <taxon>Metazoa</taxon>
        <taxon>Porifera</taxon>
        <taxon>Demospongiae</taxon>
        <taxon>Heteroscleromorpha</taxon>
        <taxon>Haplosclerida</taxon>
        <taxon>Niphatidae</taxon>
        <taxon>Amphimedon</taxon>
    </lineage>
</organism>
<feature type="compositionally biased region" description="Basic and acidic residues" evidence="1">
    <location>
        <begin position="180"/>
        <end position="195"/>
    </location>
</feature>
<evidence type="ECO:0000313" key="3">
    <source>
        <dbReference type="Proteomes" id="UP000007879"/>
    </source>
</evidence>
<reference evidence="2" key="2">
    <citation type="submission" date="2017-05" db="UniProtKB">
        <authorList>
            <consortium name="EnsemblMetazoa"/>
        </authorList>
    </citation>
    <scope>IDENTIFICATION</scope>
</reference>
<sequence length="251" mass="27416">MAATSVEFPVGGLLNGDSYKTSTRMKNISSAMTWIQKQLKSMRESDQQLIDLFQRLETDVSDLKSLYVEGTTSRGRNSSVSSIRDYYSKTSLTTAYPLESATLPPSSTSKVSILDSEAAAILEHSDSNDSLTNFADELGFDDDEDALSEDRPSIKSQSSNDQPATGSHTNIEDESSLDFSPRDSERISVKEEKVMLRRLSNDSGAVADSDSTGSNVMPEGKKLGVSLTADDEKRLSGFADEIFKMFQLSNS</sequence>
<dbReference type="EnsemblMetazoa" id="Aqu2.1.33911_001">
    <property type="protein sequence ID" value="Aqu2.1.33911_001"/>
    <property type="gene ID" value="Aqu2.1.33911"/>
</dbReference>
<proteinExistence type="predicted"/>
<feature type="compositionally biased region" description="Polar residues" evidence="1">
    <location>
        <begin position="154"/>
        <end position="169"/>
    </location>
</feature>
<dbReference type="EnsemblMetazoa" id="XM_003385935.3">
    <property type="protein sequence ID" value="XP_003385983.1"/>
    <property type="gene ID" value="LOC100631400"/>
</dbReference>
<accession>A0A1X7V1S4</accession>
<keyword evidence="3" id="KW-1185">Reference proteome</keyword>
<dbReference type="Proteomes" id="UP000007879">
    <property type="component" value="Unassembled WGS sequence"/>
</dbReference>
<evidence type="ECO:0000256" key="1">
    <source>
        <dbReference type="SAM" id="MobiDB-lite"/>
    </source>
</evidence>
<reference evidence="3" key="1">
    <citation type="journal article" date="2010" name="Nature">
        <title>The Amphimedon queenslandica genome and the evolution of animal complexity.</title>
        <authorList>
            <person name="Srivastava M."/>
            <person name="Simakov O."/>
            <person name="Chapman J."/>
            <person name="Fahey B."/>
            <person name="Gauthier M.E."/>
            <person name="Mitros T."/>
            <person name="Richards G.S."/>
            <person name="Conaco C."/>
            <person name="Dacre M."/>
            <person name="Hellsten U."/>
            <person name="Larroux C."/>
            <person name="Putnam N.H."/>
            <person name="Stanke M."/>
            <person name="Adamska M."/>
            <person name="Darling A."/>
            <person name="Degnan S.M."/>
            <person name="Oakley T.H."/>
            <person name="Plachetzki D.C."/>
            <person name="Zhai Y."/>
            <person name="Adamski M."/>
            <person name="Calcino A."/>
            <person name="Cummins S.F."/>
            <person name="Goodstein D.M."/>
            <person name="Harris C."/>
            <person name="Jackson D.J."/>
            <person name="Leys S.P."/>
            <person name="Shu S."/>
            <person name="Woodcroft B.J."/>
            <person name="Vervoort M."/>
            <person name="Kosik K.S."/>
            <person name="Manning G."/>
            <person name="Degnan B.M."/>
            <person name="Rokhsar D.S."/>
        </authorList>
    </citation>
    <scope>NUCLEOTIDE SEQUENCE [LARGE SCALE GENOMIC DNA]</scope>
</reference>
<feature type="region of interest" description="Disordered" evidence="1">
    <location>
        <begin position="142"/>
        <end position="220"/>
    </location>
</feature>
<dbReference type="AlphaFoldDB" id="A0A1X7V1S4"/>
<protein>
    <submittedName>
        <fullName evidence="2">Uncharacterized protein</fullName>
    </submittedName>
</protein>
<evidence type="ECO:0000313" key="2">
    <source>
        <dbReference type="EnsemblMetazoa" id="Aqu2.1.33911_001"/>
    </source>
</evidence>
<gene>
    <name evidence="2" type="primary">100631400</name>
</gene>
<name>A0A1X7V1S4_AMPQE</name>
<dbReference type="InParanoid" id="A0A1X7V1S4"/>
<dbReference type="KEGG" id="aqu:100631400"/>